<keyword evidence="1" id="KW-0614">Plasmid</keyword>
<accession>A0A060DUX0</accession>
<dbReference type="Pfam" id="PF09898">
    <property type="entry name" value="DUF2125"/>
    <property type="match status" value="1"/>
</dbReference>
<reference evidence="1 2" key="1">
    <citation type="journal article" date="2014" name="Genome Announc.">
        <title>Complete Genome Sequence of the Model Rhizosphere Strain Azospirillum brasilense Az39, Successfully Applied in Agriculture.</title>
        <authorList>
            <person name="Rivera D."/>
            <person name="Revale S."/>
            <person name="Molina R."/>
            <person name="Gualpa J."/>
            <person name="Puente M."/>
            <person name="Maroniche G."/>
            <person name="Paris G."/>
            <person name="Baker D."/>
            <person name="Clavijo B."/>
            <person name="McLay K."/>
            <person name="Spaepen S."/>
            <person name="Perticari A."/>
            <person name="Vazquez M."/>
            <person name="Wisniewski-Dye F."/>
            <person name="Watkins C."/>
            <person name="Martinez-Abarca F."/>
            <person name="Vanderleyden J."/>
            <person name="Cassan F."/>
        </authorList>
    </citation>
    <scope>NUCLEOTIDE SEQUENCE [LARGE SCALE GENOMIC DNA]</scope>
    <source>
        <strain evidence="1 2">Az39</strain>
        <plasmid evidence="1">AbAZ39_p1</plasmid>
    </source>
</reference>
<sequence length="337" mass="35397">MRVRKILGFAVLALALLAGAYSVWWWQAAAAVERGVLAWMDEQRAVGAVVAHGGLGVGGYPFTIRAALEAPHFATRDVEWQGARLVAEAPPWNHTRIALSLPGEQRVTVVQANQPPFTLVARDGGHGHVGLTLTGQPVEAQLAFTNLVAQPDALPVPIAALDLTATQPAAPPASHTDTGLSVTLEARGATLPDGAPDSLGREVQRLLLTARILGQPPKPEPVSLSAWSRDGGTLQLDGLNVDWGPLKLAMNGTLALDAALQPQAALTAEVRGYQAVLDALQGMFRPKELAMARTMLGLLARPTGPNGEPVLTAPVTVQNRGLFLGPLKVAALPAVVW</sequence>
<evidence type="ECO:0000313" key="2">
    <source>
        <dbReference type="Proteomes" id="UP000027186"/>
    </source>
</evidence>
<organism evidence="1 2">
    <name type="scientific">Azospirillum argentinense</name>
    <dbReference type="NCBI Taxonomy" id="2970906"/>
    <lineage>
        <taxon>Bacteria</taxon>
        <taxon>Pseudomonadati</taxon>
        <taxon>Pseudomonadota</taxon>
        <taxon>Alphaproteobacteria</taxon>
        <taxon>Rhodospirillales</taxon>
        <taxon>Azospirillaceae</taxon>
        <taxon>Azospirillum</taxon>
    </lineage>
</organism>
<dbReference type="InterPro" id="IPR018666">
    <property type="entry name" value="DUF2125"/>
</dbReference>
<dbReference type="AlphaFoldDB" id="A0A060DUX0"/>
<protein>
    <recommendedName>
        <fullName evidence="3">DUF2125 domain-containing protein</fullName>
    </recommendedName>
</protein>
<name>A0A060DUX0_9PROT</name>
<dbReference type="RefSeq" id="WP_040135055.1">
    <property type="nucleotide sequence ID" value="NZ_CP007794.1"/>
</dbReference>
<dbReference type="EMBL" id="CP007794">
    <property type="protein sequence ID" value="AIB14739.1"/>
    <property type="molecule type" value="Genomic_DNA"/>
</dbReference>
<evidence type="ECO:0008006" key="3">
    <source>
        <dbReference type="Google" id="ProtNLM"/>
    </source>
</evidence>
<geneLocation type="plasmid" evidence="1 2">
    <name>AbAZ39_p1</name>
</geneLocation>
<proteinExistence type="predicted"/>
<gene>
    <name evidence="1" type="ORF">ABAZ39_22845</name>
</gene>
<dbReference type="Proteomes" id="UP000027186">
    <property type="component" value="Plasmid AbAZ39_p1"/>
</dbReference>
<dbReference type="KEGG" id="abq:ABAZ39_22845"/>
<evidence type="ECO:0000313" key="1">
    <source>
        <dbReference type="EMBL" id="AIB14739.1"/>
    </source>
</evidence>